<dbReference type="Proteomes" id="UP001589890">
    <property type="component" value="Unassembled WGS sequence"/>
</dbReference>
<keyword evidence="2" id="KW-0326">Glycosidase</keyword>
<keyword evidence="3" id="KW-1185">Reference proteome</keyword>
<dbReference type="PANTHER" id="PTHR43752:SF2">
    <property type="entry name" value="BNR_ASP-BOX REPEAT FAMILY PROTEIN"/>
    <property type="match status" value="1"/>
</dbReference>
<reference evidence="2 3" key="1">
    <citation type="submission" date="2024-09" db="EMBL/GenBank/DDBJ databases">
        <authorList>
            <person name="Sun Q."/>
            <person name="Mori K."/>
        </authorList>
    </citation>
    <scope>NUCLEOTIDE SEQUENCE [LARGE SCALE GENOMIC DNA]</scope>
    <source>
        <strain evidence="2 3">CGMCC 1.15906</strain>
    </source>
</reference>
<dbReference type="EMBL" id="JBHLTC010000030">
    <property type="protein sequence ID" value="MFC0627249.1"/>
    <property type="molecule type" value="Genomic_DNA"/>
</dbReference>
<dbReference type="CDD" id="cd15482">
    <property type="entry name" value="Sialidase_non-viral"/>
    <property type="match status" value="1"/>
</dbReference>
<dbReference type="EC" id="3.2.1.-" evidence="2"/>
<dbReference type="Gene3D" id="2.120.10.10">
    <property type="match status" value="1"/>
</dbReference>
<keyword evidence="2" id="KW-0378">Hydrolase</keyword>
<proteinExistence type="predicted"/>
<dbReference type="PANTHER" id="PTHR43752">
    <property type="entry name" value="BNR/ASP-BOX REPEAT FAMILY PROTEIN"/>
    <property type="match status" value="1"/>
</dbReference>
<comment type="caution">
    <text evidence="2">The sequence shown here is derived from an EMBL/GenBank/DDBJ whole genome shotgun (WGS) entry which is preliminary data.</text>
</comment>
<evidence type="ECO:0000259" key="1">
    <source>
        <dbReference type="Pfam" id="PF13088"/>
    </source>
</evidence>
<feature type="domain" description="Sialidase" evidence="1">
    <location>
        <begin position="79"/>
        <end position="299"/>
    </location>
</feature>
<accession>A0ABV6QRJ1</accession>
<dbReference type="SUPFAM" id="SSF50939">
    <property type="entry name" value="Sialidases"/>
    <property type="match status" value="1"/>
</dbReference>
<organism evidence="2 3">
    <name type="scientific">Kribbella deserti</name>
    <dbReference type="NCBI Taxonomy" id="1926257"/>
    <lineage>
        <taxon>Bacteria</taxon>
        <taxon>Bacillati</taxon>
        <taxon>Actinomycetota</taxon>
        <taxon>Actinomycetes</taxon>
        <taxon>Propionibacteriales</taxon>
        <taxon>Kribbellaceae</taxon>
        <taxon>Kribbella</taxon>
    </lineage>
</organism>
<dbReference type="RefSeq" id="WP_380051682.1">
    <property type="nucleotide sequence ID" value="NZ_JBHLTC010000030.1"/>
</dbReference>
<dbReference type="InterPro" id="IPR011040">
    <property type="entry name" value="Sialidase"/>
</dbReference>
<evidence type="ECO:0000313" key="3">
    <source>
        <dbReference type="Proteomes" id="UP001589890"/>
    </source>
</evidence>
<protein>
    <submittedName>
        <fullName evidence="2">Sialidase family protein</fullName>
        <ecNumber evidence="2">3.2.1.-</ecNumber>
    </submittedName>
</protein>
<gene>
    <name evidence="2" type="ORF">ACFFGN_24450</name>
</gene>
<sequence>MLELPVIRRFTLARTRHGELPFLPTLARLADGRLLAAYRVARAHTHCVGRIAVVESSDDGTTWSEPRIVVDTLLDDRDPMLVQLTTGDILLSYFRINWHTLPWEVPGVDVIRSTDGGHSWGEPTPIGSTMRRETDQSWRGFRTGHIATHGPILELSGGDLLAPIYGVAPGGTAYVSSVVRSTDSGHTWPESSEVILGAGYVEPVLTLLPNGQVTALLRTDDGSPGLSGPATTDVRARLTRSDDHGHTWSSPEVLRLQASSAATATLADGGVLLAYGDLADSPRRPTRVTVIDDPLASWDGDKGPIVHDAGRSALETYDQANPAVAELPDGTLLVVSYDIHTREVVGAALGRR</sequence>
<evidence type="ECO:0000313" key="2">
    <source>
        <dbReference type="EMBL" id="MFC0627249.1"/>
    </source>
</evidence>
<dbReference type="Pfam" id="PF13088">
    <property type="entry name" value="BNR_2"/>
    <property type="match status" value="1"/>
</dbReference>
<dbReference type="GO" id="GO:0016798">
    <property type="term" value="F:hydrolase activity, acting on glycosyl bonds"/>
    <property type="evidence" value="ECO:0007669"/>
    <property type="project" value="UniProtKB-KW"/>
</dbReference>
<name>A0ABV6QRJ1_9ACTN</name>
<dbReference type="InterPro" id="IPR036278">
    <property type="entry name" value="Sialidase_sf"/>
</dbReference>